<feature type="compositionally biased region" description="Low complexity" evidence="1">
    <location>
        <begin position="79"/>
        <end position="91"/>
    </location>
</feature>
<feature type="compositionally biased region" description="Basic and acidic residues" evidence="1">
    <location>
        <begin position="581"/>
        <end position="594"/>
    </location>
</feature>
<feature type="compositionally biased region" description="Polar residues" evidence="1">
    <location>
        <begin position="44"/>
        <end position="56"/>
    </location>
</feature>
<evidence type="ECO:0000259" key="2">
    <source>
        <dbReference type="PROSITE" id="PS50020"/>
    </source>
</evidence>
<sequence length="1292" mass="142018">MEEEDLDWGDTEITQGGNGGPADDADDGVSLGSDSGDEADNAVAGTTATARSSPDATPSAPIPEVYTTSRSGSPYQNHSLQRQSSSNSLNSVKRNDHSSTASPKPRNRRSKSSSVSGPKVIHGLPPKPVVTSVPFLPPSHPSLTEATRISDGGKNKPGSSANKSASTKPVSSDTEGPLPPDWQIRHPRSGDRNAIYYYNTRTHQSTWTRPDSHTSSHPEATESDHSREPLSYEDRHYRPTGGGPSDTDAPSSHATRRGGPDSRFGNVNEDRRDASSSPTRTRNRSSSPVHRREHASGRRNRPLQHNNGRGQRHTNSDRDRDRDSISLVQESDRHWVPSTEDNAPSTASGLHKSRRSQHNAQQPQDYPDEPHSSYDTYSEREKPDSSYSRRSPSPRARELRRQEERQDNLPPPTHSGKRDRPSRFAPPVASGSVASDPWVPDEFAEPTTSAPPTSHHEHANRDRSRGRDLPEGHQDIVRAQPSSVSRNMYDDTAVTSSSHPSVHVSEPSQPPASHRKRAPLPPQSMHFREVSKSSGRGRADVVPSEATAAAYHGPSPIATSNANAHPSPVSAHGSDLPPPRGHGDRDRGLVRDLPPHQMQMLPQNQSQNQHPRASKFGPPVPSSSSQKVEHDVPPHYDQQVRDGRRDRDRDRDRERDTRDEGRERGRGRDRDRGERRDKRRDRDVSAADEPSSPATSSSLRHPPPSQSQTRLPSAPLHGNAVATSNRNRSRSVSADPSIRAGSGMYADRELVPVGISMPVQDVPLSMPVPTPTQTSASAPKGPRAHGHVPTSPSTNMYPPRRGRSPSHMSMVPHRDDRYDQPPPQMRDGPRSWKEEMMVERGGHRGRGRGRGMGRGGPPLPLSGTNNIPVGARHGHGHGPGPAPNNYNEMPPPPSGLSSVNMMPVKNVRSRFSSGHEPTEAGEPSGHSYSGPKGVYPPEQEVSEHGRHAPSVYEREEDDRRGGRPRRQSFTHEDTRQRSFYPDDEPHPQRRWGAPQDDRYNSTEDPRSPTPPPASREPSYNDNWEPNADYGHGRRRHKNPPAHRHDEADLVENTHAFEPPSPSNGHENGHRPHGLPMKPTTRPPSDIPDDRRRHRRSSIAGSDGHWEHSPVEHRRRPDSPHHHSSIDVADRPVLEEPLSSMRSSKPVKIRRPPPEPSYSNYDRDRERDLPPHNGSTMADDDVVMDDVGPSANPGSGNGRRPSNTRRGGSLLDRLSGVGNDTPSLKDRVNVPSKRDRDQMSVDDGRYPREVGDQVSVGTGEEGSSKRAKKRHAKPKRGRGRGGGGGGGGGAVYT</sequence>
<reference evidence="3 4" key="1">
    <citation type="submission" date="2024-01" db="EMBL/GenBank/DDBJ databases">
        <title>A draft genome for the cacao thread blight pathogen Marasmiellus scandens.</title>
        <authorList>
            <person name="Baruah I.K."/>
            <person name="Leung J."/>
            <person name="Bukari Y."/>
            <person name="Amoako-Attah I."/>
            <person name="Meinhardt L.W."/>
            <person name="Bailey B.A."/>
            <person name="Cohen S.P."/>
        </authorList>
    </citation>
    <scope>NUCLEOTIDE SEQUENCE [LARGE SCALE GENOMIC DNA]</scope>
    <source>
        <strain evidence="3 4">GH-19</strain>
    </source>
</reference>
<feature type="region of interest" description="Disordered" evidence="1">
    <location>
        <begin position="1"/>
        <end position="745"/>
    </location>
</feature>
<feature type="compositionally biased region" description="Basic and acidic residues" evidence="1">
    <location>
        <begin position="827"/>
        <end position="842"/>
    </location>
</feature>
<feature type="compositionally biased region" description="Basic and acidic residues" evidence="1">
    <location>
        <begin position="627"/>
        <end position="685"/>
    </location>
</feature>
<feature type="compositionally biased region" description="Basic and acidic residues" evidence="1">
    <location>
        <begin position="210"/>
        <end position="237"/>
    </location>
</feature>
<feature type="compositionally biased region" description="Low complexity" evidence="1">
    <location>
        <begin position="275"/>
        <end position="288"/>
    </location>
</feature>
<dbReference type="PROSITE" id="PS50020">
    <property type="entry name" value="WW_DOMAIN_2"/>
    <property type="match status" value="1"/>
</dbReference>
<dbReference type="SUPFAM" id="SSF51045">
    <property type="entry name" value="WW domain"/>
    <property type="match status" value="1"/>
</dbReference>
<dbReference type="Proteomes" id="UP001498398">
    <property type="component" value="Unassembled WGS sequence"/>
</dbReference>
<comment type="caution">
    <text evidence="3">The sequence shown here is derived from an EMBL/GenBank/DDBJ whole genome shotgun (WGS) entry which is preliminary data.</text>
</comment>
<feature type="compositionally biased region" description="Basic and acidic residues" evidence="1">
    <location>
        <begin position="454"/>
        <end position="476"/>
    </location>
</feature>
<feature type="compositionally biased region" description="Basic and acidic residues" evidence="1">
    <location>
        <begin position="395"/>
        <end position="407"/>
    </location>
</feature>
<feature type="compositionally biased region" description="Polar residues" evidence="1">
    <location>
        <begin position="66"/>
        <end position="78"/>
    </location>
</feature>
<feature type="domain" description="WW" evidence="2">
    <location>
        <begin position="176"/>
        <end position="212"/>
    </location>
</feature>
<proteinExistence type="predicted"/>
<feature type="compositionally biased region" description="Basic residues" evidence="1">
    <location>
        <begin position="289"/>
        <end position="302"/>
    </location>
</feature>
<accession>A0ABR1IWI4</accession>
<feature type="compositionally biased region" description="Basic and acidic residues" evidence="1">
    <location>
        <begin position="368"/>
        <end position="384"/>
    </location>
</feature>
<keyword evidence="4" id="KW-1185">Reference proteome</keyword>
<feature type="compositionally biased region" description="Acidic residues" evidence="1">
    <location>
        <begin position="1"/>
        <end position="10"/>
    </location>
</feature>
<feature type="compositionally biased region" description="Basic and acidic residues" evidence="1">
    <location>
        <begin position="1222"/>
        <end position="1250"/>
    </location>
</feature>
<feature type="compositionally biased region" description="Gly residues" evidence="1">
    <location>
        <begin position="1279"/>
        <end position="1292"/>
    </location>
</feature>
<evidence type="ECO:0000256" key="1">
    <source>
        <dbReference type="SAM" id="MobiDB-lite"/>
    </source>
</evidence>
<dbReference type="InterPro" id="IPR001202">
    <property type="entry name" value="WW_dom"/>
</dbReference>
<feature type="compositionally biased region" description="Basic and acidic residues" evidence="1">
    <location>
        <begin position="995"/>
        <end position="1006"/>
    </location>
</feature>
<dbReference type="InterPro" id="IPR036020">
    <property type="entry name" value="WW_dom_sf"/>
</dbReference>
<feature type="region of interest" description="Disordered" evidence="1">
    <location>
        <begin position="760"/>
        <end position="1292"/>
    </location>
</feature>
<feature type="compositionally biased region" description="Polar residues" evidence="1">
    <location>
        <begin position="157"/>
        <end position="174"/>
    </location>
</feature>
<feature type="compositionally biased region" description="Polar residues" evidence="1">
    <location>
        <begin position="339"/>
        <end position="348"/>
    </location>
</feature>
<evidence type="ECO:0000313" key="3">
    <source>
        <dbReference type="EMBL" id="KAK7439823.1"/>
    </source>
</evidence>
<dbReference type="EMBL" id="JBANRG010000071">
    <property type="protein sequence ID" value="KAK7439823.1"/>
    <property type="molecule type" value="Genomic_DNA"/>
</dbReference>
<organism evidence="3 4">
    <name type="scientific">Marasmiellus scandens</name>
    <dbReference type="NCBI Taxonomy" id="2682957"/>
    <lineage>
        <taxon>Eukaryota</taxon>
        <taxon>Fungi</taxon>
        <taxon>Dikarya</taxon>
        <taxon>Basidiomycota</taxon>
        <taxon>Agaricomycotina</taxon>
        <taxon>Agaricomycetes</taxon>
        <taxon>Agaricomycetidae</taxon>
        <taxon>Agaricales</taxon>
        <taxon>Marasmiineae</taxon>
        <taxon>Omphalotaceae</taxon>
        <taxon>Marasmiellus</taxon>
    </lineage>
</organism>
<feature type="compositionally biased region" description="Low complexity" evidence="1">
    <location>
        <begin position="496"/>
        <end position="507"/>
    </location>
</feature>
<dbReference type="CDD" id="cd00201">
    <property type="entry name" value="WW"/>
    <property type="match status" value="1"/>
</dbReference>
<protein>
    <recommendedName>
        <fullName evidence="2">WW domain-containing protein</fullName>
    </recommendedName>
</protein>
<feature type="compositionally biased region" description="Basic residues" evidence="1">
    <location>
        <begin position="1032"/>
        <end position="1041"/>
    </location>
</feature>
<name>A0ABR1IWI4_9AGAR</name>
<feature type="compositionally biased region" description="Polar residues" evidence="1">
    <location>
        <begin position="199"/>
        <end position="209"/>
    </location>
</feature>
<feature type="compositionally biased region" description="Low complexity" evidence="1">
    <location>
        <begin position="385"/>
        <end position="394"/>
    </location>
</feature>
<evidence type="ECO:0000313" key="4">
    <source>
        <dbReference type="Proteomes" id="UP001498398"/>
    </source>
</evidence>
<feature type="compositionally biased region" description="Basic residues" evidence="1">
    <location>
        <begin position="1264"/>
        <end position="1278"/>
    </location>
</feature>
<feature type="compositionally biased region" description="Polar residues" evidence="1">
    <location>
        <begin position="600"/>
        <end position="611"/>
    </location>
</feature>
<feature type="compositionally biased region" description="Basic and acidic residues" evidence="1">
    <location>
        <begin position="1103"/>
        <end position="1133"/>
    </location>
</feature>
<feature type="compositionally biased region" description="Basic and acidic residues" evidence="1">
    <location>
        <begin position="314"/>
        <end position="335"/>
    </location>
</feature>
<feature type="compositionally biased region" description="Basic and acidic residues" evidence="1">
    <location>
        <begin position="1160"/>
        <end position="1169"/>
    </location>
</feature>
<dbReference type="SMART" id="SM00456">
    <property type="entry name" value="WW"/>
    <property type="match status" value="1"/>
</dbReference>
<gene>
    <name evidence="3" type="ORF">VKT23_017395</name>
</gene>
<feature type="compositionally biased region" description="Polar residues" evidence="1">
    <location>
        <begin position="721"/>
        <end position="734"/>
    </location>
</feature>
<dbReference type="Gene3D" id="2.20.70.10">
    <property type="match status" value="1"/>
</dbReference>